<evidence type="ECO:0000256" key="3">
    <source>
        <dbReference type="ARBA" id="ARBA00022801"/>
    </source>
</evidence>
<evidence type="ECO:0000256" key="1">
    <source>
        <dbReference type="ARBA" id="ARBA00012552"/>
    </source>
</evidence>
<feature type="transmembrane region" description="Helical" evidence="7">
    <location>
        <begin position="875"/>
        <end position="898"/>
    </location>
</feature>
<evidence type="ECO:0000259" key="10">
    <source>
        <dbReference type="PROSITE" id="PS51194"/>
    </source>
</evidence>
<dbReference type="SMART" id="SM00487">
    <property type="entry name" value="DEXDc"/>
    <property type="match status" value="1"/>
</dbReference>
<protein>
    <recommendedName>
        <fullName evidence="1">RNA helicase</fullName>
        <ecNumber evidence="1">3.6.4.13</ecNumber>
    </recommendedName>
</protein>
<dbReference type="Pfam" id="PF00270">
    <property type="entry name" value="DEAD"/>
    <property type="match status" value="1"/>
</dbReference>
<dbReference type="InterPro" id="IPR027417">
    <property type="entry name" value="P-loop_NTPase"/>
</dbReference>
<gene>
    <name evidence="11" type="ORF">C1SCF055_LOCUS43439</name>
</gene>
<evidence type="ECO:0000256" key="5">
    <source>
        <dbReference type="ARBA" id="ARBA00022840"/>
    </source>
</evidence>
<dbReference type="InterPro" id="IPR036867">
    <property type="entry name" value="R3H_dom_sf"/>
</dbReference>
<accession>A0A9P1M4A3</accession>
<evidence type="ECO:0000313" key="13">
    <source>
        <dbReference type="EMBL" id="CAL4806221.1"/>
    </source>
</evidence>
<evidence type="ECO:0000256" key="4">
    <source>
        <dbReference type="ARBA" id="ARBA00022806"/>
    </source>
</evidence>
<dbReference type="GO" id="GO:0003724">
    <property type="term" value="F:RNA helicase activity"/>
    <property type="evidence" value="ECO:0007669"/>
    <property type="project" value="UniProtKB-EC"/>
</dbReference>
<dbReference type="InterPro" id="IPR014001">
    <property type="entry name" value="Helicase_ATP-bd"/>
</dbReference>
<keyword evidence="14" id="KW-1185">Reference proteome</keyword>
<feature type="domain" description="R3H" evidence="8">
    <location>
        <begin position="529"/>
        <end position="607"/>
    </location>
</feature>
<dbReference type="PANTHER" id="PTHR47958">
    <property type="entry name" value="ATP-DEPENDENT RNA HELICASE DBP3"/>
    <property type="match status" value="1"/>
</dbReference>
<dbReference type="Pfam" id="PF00271">
    <property type="entry name" value="Helicase_C"/>
    <property type="match status" value="1"/>
</dbReference>
<keyword evidence="2" id="KW-0547">Nucleotide-binding</keyword>
<feature type="transmembrane region" description="Helical" evidence="7">
    <location>
        <begin position="905"/>
        <end position="927"/>
    </location>
</feature>
<keyword evidence="3" id="KW-0378">Hydrolase</keyword>
<dbReference type="GO" id="GO:0005524">
    <property type="term" value="F:ATP binding"/>
    <property type="evidence" value="ECO:0007669"/>
    <property type="project" value="UniProtKB-KW"/>
</dbReference>
<dbReference type="InterPro" id="IPR011545">
    <property type="entry name" value="DEAD/DEAH_box_helicase_dom"/>
</dbReference>
<comment type="caution">
    <text evidence="11">The sequence shown here is derived from an EMBL/GenBank/DDBJ whole genome shotgun (WGS) entry which is preliminary data.</text>
</comment>
<evidence type="ECO:0000313" key="11">
    <source>
        <dbReference type="EMBL" id="CAI4018909.1"/>
    </source>
</evidence>
<evidence type="ECO:0000256" key="6">
    <source>
        <dbReference type="SAM" id="MobiDB-lite"/>
    </source>
</evidence>
<dbReference type="InterPro" id="IPR044742">
    <property type="entry name" value="DEAD/DEAH_RhlB"/>
</dbReference>
<dbReference type="CDD" id="cd00268">
    <property type="entry name" value="DEADc"/>
    <property type="match status" value="1"/>
</dbReference>
<feature type="region of interest" description="Disordered" evidence="6">
    <location>
        <begin position="701"/>
        <end position="737"/>
    </location>
</feature>
<proteinExistence type="predicted"/>
<keyword evidence="5" id="KW-0067">ATP-binding</keyword>
<evidence type="ECO:0000313" key="14">
    <source>
        <dbReference type="Proteomes" id="UP001152797"/>
    </source>
</evidence>
<dbReference type="InterPro" id="IPR001650">
    <property type="entry name" value="Helicase_C-like"/>
</dbReference>
<dbReference type="SMART" id="SM00490">
    <property type="entry name" value="HELICc"/>
    <property type="match status" value="1"/>
</dbReference>
<evidence type="ECO:0000256" key="7">
    <source>
        <dbReference type="SAM" id="Phobius"/>
    </source>
</evidence>
<dbReference type="OrthoDB" id="408921at2759"/>
<dbReference type="PROSITE" id="PS51061">
    <property type="entry name" value="R3H"/>
    <property type="match status" value="1"/>
</dbReference>
<dbReference type="EMBL" id="CAMXCT020006720">
    <property type="protein sequence ID" value="CAL1172284.1"/>
    <property type="molecule type" value="Genomic_DNA"/>
</dbReference>
<dbReference type="AlphaFoldDB" id="A0A9P1M4A3"/>
<feature type="domain" description="Helicase ATP-binding" evidence="9">
    <location>
        <begin position="131"/>
        <end position="317"/>
    </location>
</feature>
<dbReference type="SUPFAM" id="SSF52540">
    <property type="entry name" value="P-loop containing nucleoside triphosphate hydrolases"/>
    <property type="match status" value="2"/>
</dbReference>
<feature type="transmembrane region" description="Helical" evidence="7">
    <location>
        <begin position="1009"/>
        <end position="1030"/>
    </location>
</feature>
<organism evidence="11">
    <name type="scientific">Cladocopium goreaui</name>
    <dbReference type="NCBI Taxonomy" id="2562237"/>
    <lineage>
        <taxon>Eukaryota</taxon>
        <taxon>Sar</taxon>
        <taxon>Alveolata</taxon>
        <taxon>Dinophyceae</taxon>
        <taxon>Suessiales</taxon>
        <taxon>Symbiodiniaceae</taxon>
        <taxon>Cladocopium</taxon>
    </lineage>
</organism>
<dbReference type="PROSITE" id="PS51194">
    <property type="entry name" value="HELICASE_CTER"/>
    <property type="match status" value="1"/>
</dbReference>
<dbReference type="SUPFAM" id="SSF82708">
    <property type="entry name" value="R3H domain"/>
    <property type="match status" value="1"/>
</dbReference>
<keyword evidence="7" id="KW-0472">Membrane</keyword>
<dbReference type="GO" id="GO:0003676">
    <property type="term" value="F:nucleic acid binding"/>
    <property type="evidence" value="ECO:0007669"/>
    <property type="project" value="UniProtKB-UniRule"/>
</dbReference>
<evidence type="ECO:0000256" key="2">
    <source>
        <dbReference type="ARBA" id="ARBA00022741"/>
    </source>
</evidence>
<name>A0A9P1M4A3_9DINO</name>
<feature type="region of interest" description="Disordered" evidence="6">
    <location>
        <begin position="814"/>
        <end position="858"/>
    </location>
</feature>
<dbReference type="GO" id="GO:0016787">
    <property type="term" value="F:hydrolase activity"/>
    <property type="evidence" value="ECO:0007669"/>
    <property type="project" value="UniProtKB-KW"/>
</dbReference>
<evidence type="ECO:0000259" key="9">
    <source>
        <dbReference type="PROSITE" id="PS51192"/>
    </source>
</evidence>
<evidence type="ECO:0000313" key="12">
    <source>
        <dbReference type="EMBL" id="CAL1172284.1"/>
    </source>
</evidence>
<feature type="transmembrane region" description="Helical" evidence="7">
    <location>
        <begin position="1051"/>
        <end position="1071"/>
    </location>
</feature>
<feature type="compositionally biased region" description="Gly residues" evidence="6">
    <location>
        <begin position="723"/>
        <end position="732"/>
    </location>
</feature>
<keyword evidence="7" id="KW-0812">Transmembrane</keyword>
<dbReference type="EC" id="3.6.4.13" evidence="1"/>
<evidence type="ECO:0000259" key="8">
    <source>
        <dbReference type="PROSITE" id="PS51061"/>
    </source>
</evidence>
<dbReference type="Gene3D" id="3.40.50.300">
    <property type="entry name" value="P-loop containing nucleotide triphosphate hydrolases"/>
    <property type="match status" value="2"/>
</dbReference>
<dbReference type="Proteomes" id="UP001152797">
    <property type="component" value="Unassembled WGS sequence"/>
</dbReference>
<feature type="domain" description="Helicase C-terminal" evidence="10">
    <location>
        <begin position="362"/>
        <end position="532"/>
    </location>
</feature>
<reference evidence="11" key="1">
    <citation type="submission" date="2022-10" db="EMBL/GenBank/DDBJ databases">
        <authorList>
            <person name="Chen Y."/>
            <person name="Dougan E. K."/>
            <person name="Chan C."/>
            <person name="Rhodes N."/>
            <person name="Thang M."/>
        </authorList>
    </citation>
    <scope>NUCLEOTIDE SEQUENCE</scope>
</reference>
<dbReference type="PROSITE" id="PS51192">
    <property type="entry name" value="HELICASE_ATP_BIND_1"/>
    <property type="match status" value="1"/>
</dbReference>
<dbReference type="EMBL" id="CAMXCT010006720">
    <property type="protein sequence ID" value="CAI4018909.1"/>
    <property type="molecule type" value="Genomic_DNA"/>
</dbReference>
<dbReference type="InterPro" id="IPR001374">
    <property type="entry name" value="R3H_dom"/>
</dbReference>
<dbReference type="Gene3D" id="3.30.1370.50">
    <property type="entry name" value="R3H-like domain"/>
    <property type="match status" value="1"/>
</dbReference>
<keyword evidence="7" id="KW-1133">Transmembrane helix</keyword>
<reference evidence="12" key="2">
    <citation type="submission" date="2024-04" db="EMBL/GenBank/DDBJ databases">
        <authorList>
            <person name="Chen Y."/>
            <person name="Shah S."/>
            <person name="Dougan E. K."/>
            <person name="Thang M."/>
            <person name="Chan C."/>
        </authorList>
    </citation>
    <scope>NUCLEOTIDE SEQUENCE [LARGE SCALE GENOMIC DNA]</scope>
</reference>
<feature type="compositionally biased region" description="Polar residues" evidence="6">
    <location>
        <begin position="818"/>
        <end position="827"/>
    </location>
</feature>
<sequence>MEVPAPPSAPARRIICKPVNDGDWLMKRDLPKLHKDFYLKHPDPSLQNERFCFGNLEEAHPVVGKRSLEEAEEYRKSKGIMVQAVRGRAAPKPFQTFQETSFPPFVEELAMELFSTENSNALPFPIQAQAWPCALAGFDVIAVAPTGSGKTLGFLLPALVHIMAQPQLQPGEGPIALVLEPTRELAVQTHEVAQQFCDRTSGEDRLRAGVIFGGVAAQQQTPMEAEPDFGRWPEVLVATPGRLLELISMKRWISAKRISYVVLDEADHMLSTGTWLIHIKELLKLMRPDRQMLMFSATWPQDAEKAASDLCGEELMKIRVNPAVPNIPQEVKLFFGSYDGSHDKKIFGPESARCLLGLLMTRMAELVRWIKEELREDESILVFVHNPRFVQQIVGHRALREALRNDANGGIAVLDHSQPHEEQRAQYLSFVRGKAKMLVSTFSLAGRGLDFHDADTALSLAVFLFDFPNSIGDYANCIGRTARPGQRGGRVVAFLPEGRFWIAGELIALLEHCGQKVPEALENLNKQDQEFLSQMKAGMLQLLNDGDLAADELCGGHYDKEKKIWSLPRGIPSYRRKLVHLLGDELGVPHVSHGDGAERKLYISKDRDALPDKYFVEGEPVVILHHLRGQQTGTVANPHVNWRQRTIQIYISNPAVGEHPVDVPVEIVWPEGKQPAEVPGLARYPAERLRYERDFYNRGYRSDRDQRPWKPTGGYGAQNRGGYSNGSNGGYGERGERRDAWRRRRGVASEVGRGLAGGRLGFRLAISPIGMSDQPYQSLNAGSRSKLSMVYGVNDYEEMLREKMAENSEIAQLKALSPDQQGPSASATDGMLKSGTEADGKSKKGKREFPTPNKPDPMPRELEFLFTRISPEQMLYMWNVYTALFCSQCACVLAYCFMLSQDVDWYLATALFGVPMAGLMIQNVYILHDVLHGATFPPYEWQKYITHCWADQFSLPWEEVVLEHQRHHASTVDLLVHGEFGWDPAGWLYVLQEWTDKWYGWLTVPLVPVWHWIGANDTGALFAMLWYSNFPDQGAGGKCNKDFWAKWIPNRIRHCLFVASLWTCVWLLGTWPLGRPLSEGWRFFVPVTVACRTGFTIAWTFFTNFNHSHWWNEFLALNPNRSYPILSRVMACLLGGRHRFNEMLFHDLHHAFPNAVGALSQRGRFHGWEKVHDAAVDVLSRGLFLPQADGNQEPPMQKLQQKRSLLAKSGGTNHLSS</sequence>
<dbReference type="EMBL" id="CAMXCT030006720">
    <property type="protein sequence ID" value="CAL4806221.1"/>
    <property type="molecule type" value="Genomic_DNA"/>
</dbReference>
<keyword evidence="4 13" id="KW-0347">Helicase</keyword>